<dbReference type="Pfam" id="PF14088">
    <property type="entry name" value="DUF4268"/>
    <property type="match status" value="1"/>
</dbReference>
<dbReference type="RefSeq" id="WP_163771441.1">
    <property type="nucleotide sequence ID" value="NZ_JAAGXA010000004.1"/>
</dbReference>
<reference evidence="3 4" key="1">
    <citation type="journal article" date="2014" name="Int. J. Syst. Evol. Microbiol.">
        <title>Nocardioides zeae sp. nov., isolated from the stem of Zea mays.</title>
        <authorList>
            <person name="Glaeser S.P."/>
            <person name="McInroy J.A."/>
            <person name="Busse H.J."/>
            <person name="Kampfer P."/>
        </authorList>
    </citation>
    <scope>NUCLEOTIDE SEQUENCE [LARGE SCALE GENOMIC DNA]</scope>
    <source>
        <strain evidence="3 4">JCM 30728</strain>
    </source>
</reference>
<dbReference type="Proteomes" id="UP000468687">
    <property type="component" value="Unassembled WGS sequence"/>
</dbReference>
<feature type="region of interest" description="Disordered" evidence="1">
    <location>
        <begin position="311"/>
        <end position="338"/>
    </location>
</feature>
<sequence length="338" mass="37706">MQISKLVPVDIRQVWPTEPHHFTPWLLENSAALSDVLGVQVKLDEREHRVGNFALDLKGRVVGSDQIVIVENQFGSTDHTHLGQIMTYAGGTNPAVVVWMAEIFREEHRAALDWLNTNTNTDIKFFGISLGAVRMEGADQNLVAPRLELVCAPNDWEKLARQDAVAGAAGATPRNELYKRFWTKFGEVARTRGWTTGTAPAANWWSLSTTTPGHTWSVSYMIGGCRSELYIDTGDKRRNEYLLALLQEREPDLSARVGPEELRFEYLPDKRACRLEMRRVGPVITDEEQWDDVLDWLVGTQERLRAAVQATGGLPAGEPPEGWVSPAAEPEAPGVPEL</sequence>
<evidence type="ECO:0000259" key="2">
    <source>
        <dbReference type="Pfam" id="PF14088"/>
    </source>
</evidence>
<dbReference type="AlphaFoldDB" id="A0A6P0HHE3"/>
<gene>
    <name evidence="3" type="ORF">G3T38_07215</name>
</gene>
<evidence type="ECO:0000313" key="4">
    <source>
        <dbReference type="Proteomes" id="UP000468687"/>
    </source>
</evidence>
<feature type="domain" description="DUF4268" evidence="2">
    <location>
        <begin position="177"/>
        <end position="309"/>
    </location>
</feature>
<feature type="compositionally biased region" description="Low complexity" evidence="1">
    <location>
        <begin position="326"/>
        <end position="338"/>
    </location>
</feature>
<proteinExistence type="predicted"/>
<protein>
    <submittedName>
        <fullName evidence="3">DUF4268 domain-containing protein</fullName>
    </submittedName>
</protein>
<evidence type="ECO:0000313" key="3">
    <source>
        <dbReference type="EMBL" id="NEN78063.1"/>
    </source>
</evidence>
<evidence type="ECO:0000256" key="1">
    <source>
        <dbReference type="SAM" id="MobiDB-lite"/>
    </source>
</evidence>
<accession>A0A6P0HHE3</accession>
<name>A0A6P0HHE3_9ACTN</name>
<keyword evidence="4" id="KW-1185">Reference proteome</keyword>
<dbReference type="InterPro" id="IPR025364">
    <property type="entry name" value="DUF4268"/>
</dbReference>
<dbReference type="EMBL" id="JAAGXA010000004">
    <property type="protein sequence ID" value="NEN78063.1"/>
    <property type="molecule type" value="Genomic_DNA"/>
</dbReference>
<organism evidence="3 4">
    <name type="scientific">Nocardioides zeae</name>
    <dbReference type="NCBI Taxonomy" id="1457234"/>
    <lineage>
        <taxon>Bacteria</taxon>
        <taxon>Bacillati</taxon>
        <taxon>Actinomycetota</taxon>
        <taxon>Actinomycetes</taxon>
        <taxon>Propionibacteriales</taxon>
        <taxon>Nocardioidaceae</taxon>
        <taxon>Nocardioides</taxon>
    </lineage>
</organism>
<comment type="caution">
    <text evidence="3">The sequence shown here is derived from an EMBL/GenBank/DDBJ whole genome shotgun (WGS) entry which is preliminary data.</text>
</comment>